<dbReference type="PANTHER" id="PTHR38436">
    <property type="entry name" value="POLYKETIDE CYCLASE SNOAL-LIKE DOMAIN"/>
    <property type="match status" value="1"/>
</dbReference>
<reference evidence="1" key="1">
    <citation type="submission" date="2022-06" db="EMBL/GenBank/DDBJ databases">
        <title>Diverse halophilic archaea isolated from saline environments.</title>
        <authorList>
            <person name="Cui H.-L."/>
        </authorList>
    </citation>
    <scope>NUCLEOTIDE SEQUENCE</scope>
    <source>
        <strain evidence="1">WLHS1</strain>
    </source>
</reference>
<accession>A0A9E7NDX4</accession>
<protein>
    <submittedName>
        <fullName evidence="1">Ester cyclase</fullName>
    </submittedName>
</protein>
<dbReference type="GeneID" id="73289991"/>
<gene>
    <name evidence="1" type="ORF">NGM29_08055</name>
</gene>
<dbReference type="EMBL" id="CP100355">
    <property type="protein sequence ID" value="UTF55190.1"/>
    <property type="molecule type" value="Genomic_DNA"/>
</dbReference>
<dbReference type="InterPro" id="IPR032710">
    <property type="entry name" value="NTF2-like_dom_sf"/>
</dbReference>
<dbReference type="RefSeq" id="WP_254159993.1">
    <property type="nucleotide sequence ID" value="NZ_CP100355.1"/>
</dbReference>
<keyword evidence="2" id="KW-1185">Reference proteome</keyword>
<dbReference type="AlphaFoldDB" id="A0A9E7NDX4"/>
<dbReference type="Pfam" id="PF07366">
    <property type="entry name" value="SnoaL"/>
    <property type="match status" value="1"/>
</dbReference>
<dbReference type="SUPFAM" id="SSF54427">
    <property type="entry name" value="NTF2-like"/>
    <property type="match status" value="1"/>
</dbReference>
<name>A0A9E7NDX4_9EURY</name>
<evidence type="ECO:0000313" key="2">
    <source>
        <dbReference type="Proteomes" id="UP001056855"/>
    </source>
</evidence>
<dbReference type="InterPro" id="IPR009959">
    <property type="entry name" value="Cyclase_SnoaL-like"/>
</dbReference>
<dbReference type="Proteomes" id="UP001056855">
    <property type="component" value="Chromosome"/>
</dbReference>
<dbReference type="PANTHER" id="PTHR38436:SF1">
    <property type="entry name" value="ESTER CYCLASE"/>
    <property type="match status" value="1"/>
</dbReference>
<sequence>MSTAAENKEIVRRYYEEAFNESRTDLLEELVSENVVNHDPVSDETLTPEEARGFEGFVRHVEAAHEAFPDATVTIEDVIAEDDMVAVRFTFTGTHEGPFAGFNPTGERLEGSNMVFMRLEDGKITERWEESDSLDALEQLGILSVADLSPSGDRTRKVA</sequence>
<dbReference type="GO" id="GO:0030638">
    <property type="term" value="P:polyketide metabolic process"/>
    <property type="evidence" value="ECO:0007669"/>
    <property type="project" value="InterPro"/>
</dbReference>
<proteinExistence type="predicted"/>
<evidence type="ECO:0000313" key="1">
    <source>
        <dbReference type="EMBL" id="UTF55190.1"/>
    </source>
</evidence>
<dbReference type="KEGG" id="sawl:NGM29_08055"/>
<organism evidence="1 2">
    <name type="scientific">Natronosalvus rutilus</name>
    <dbReference type="NCBI Taxonomy" id="2953753"/>
    <lineage>
        <taxon>Archaea</taxon>
        <taxon>Methanobacteriati</taxon>
        <taxon>Methanobacteriota</taxon>
        <taxon>Stenosarchaea group</taxon>
        <taxon>Halobacteria</taxon>
        <taxon>Halobacteriales</taxon>
        <taxon>Natrialbaceae</taxon>
        <taxon>Natronosalvus</taxon>
    </lineage>
</organism>
<dbReference type="Gene3D" id="3.10.450.50">
    <property type="match status" value="1"/>
</dbReference>